<accession>D5L2C7</accession>
<organism evidence="2">
    <name type="scientific">uncultured virus</name>
    <dbReference type="NCBI Taxonomy" id="340016"/>
    <lineage>
        <taxon>Viruses</taxon>
        <taxon>environmental samples</taxon>
    </lineage>
</organism>
<sequence>MTEDAGTPDTDPDHIDPAGDIADLLEDGDHDVQVSDNQDPEDLREFIQHIEDSDQPADPGTNAMVRIAKTMLDDEDRQ</sequence>
<name>D5L2C7_9VIRU</name>
<proteinExistence type="predicted"/>
<reference evidence="2" key="1">
    <citation type="journal article" date="2010" name="Environ. Microbiol.">
        <title>The metavirome of a hypersaline environment.</title>
        <authorList>
            <person name="Santos F."/>
            <person name="Yarza P."/>
            <person name="Parro V."/>
            <person name="Briones C."/>
            <person name="Anton J."/>
        </authorList>
    </citation>
    <scope>NUCLEOTIDE SEQUENCE</scope>
</reference>
<evidence type="ECO:0000256" key="1">
    <source>
        <dbReference type="SAM" id="MobiDB-lite"/>
    </source>
</evidence>
<feature type="region of interest" description="Disordered" evidence="1">
    <location>
        <begin position="1"/>
        <end position="23"/>
    </location>
</feature>
<protein>
    <submittedName>
        <fullName evidence="2">Uncharacterized protein</fullName>
    </submittedName>
</protein>
<evidence type="ECO:0000313" key="2">
    <source>
        <dbReference type="EMBL" id="ADE29186.1"/>
    </source>
</evidence>
<dbReference type="EMBL" id="GU735168">
    <property type="protein sequence ID" value="ADE29186.1"/>
    <property type="molecule type" value="Genomic_DNA"/>
</dbReference>